<accession>A0A5C6FAG3</accession>
<name>A0A5C6FAG3_9BACT</name>
<evidence type="ECO:0000313" key="3">
    <source>
        <dbReference type="EMBL" id="TWU57520.1"/>
    </source>
</evidence>
<comment type="caution">
    <text evidence="3">The sequence shown here is derived from an EMBL/GenBank/DDBJ whole genome shotgun (WGS) entry which is preliminary data.</text>
</comment>
<evidence type="ECO:0000256" key="1">
    <source>
        <dbReference type="SAM" id="Coils"/>
    </source>
</evidence>
<gene>
    <name evidence="3" type="ORF">Poly59_04270</name>
</gene>
<dbReference type="Proteomes" id="UP000317977">
    <property type="component" value="Unassembled WGS sequence"/>
</dbReference>
<evidence type="ECO:0000313" key="4">
    <source>
        <dbReference type="Proteomes" id="UP000317977"/>
    </source>
</evidence>
<keyword evidence="2" id="KW-0472">Membrane</keyword>
<keyword evidence="4" id="KW-1185">Reference proteome</keyword>
<keyword evidence="2" id="KW-1133">Transmembrane helix</keyword>
<dbReference type="AlphaFoldDB" id="A0A5C6FAG3"/>
<protein>
    <recommendedName>
        <fullName evidence="5">MgtE intracellular N domain protein</fullName>
    </recommendedName>
</protein>
<feature type="transmembrane region" description="Helical" evidence="2">
    <location>
        <begin position="6"/>
        <end position="28"/>
    </location>
</feature>
<reference evidence="3 4" key="1">
    <citation type="submission" date="2019-02" db="EMBL/GenBank/DDBJ databases">
        <title>Deep-cultivation of Planctomycetes and their phenomic and genomic characterization uncovers novel biology.</title>
        <authorList>
            <person name="Wiegand S."/>
            <person name="Jogler M."/>
            <person name="Boedeker C."/>
            <person name="Pinto D."/>
            <person name="Vollmers J."/>
            <person name="Rivas-Marin E."/>
            <person name="Kohn T."/>
            <person name="Peeters S.H."/>
            <person name="Heuer A."/>
            <person name="Rast P."/>
            <person name="Oberbeckmann S."/>
            <person name="Bunk B."/>
            <person name="Jeske O."/>
            <person name="Meyerdierks A."/>
            <person name="Storesund J.E."/>
            <person name="Kallscheuer N."/>
            <person name="Luecker S."/>
            <person name="Lage O.M."/>
            <person name="Pohl T."/>
            <person name="Merkel B.J."/>
            <person name="Hornburger P."/>
            <person name="Mueller R.-W."/>
            <person name="Bruemmer F."/>
            <person name="Labrenz M."/>
            <person name="Spormann A.M."/>
            <person name="Op Den Camp H."/>
            <person name="Overmann J."/>
            <person name="Amann R."/>
            <person name="Jetten M.S.M."/>
            <person name="Mascher T."/>
            <person name="Medema M.H."/>
            <person name="Devos D.P."/>
            <person name="Kaster A.-K."/>
            <person name="Ovreas L."/>
            <person name="Rohde M."/>
            <person name="Galperin M.Y."/>
            <person name="Jogler C."/>
        </authorList>
    </citation>
    <scope>NUCLEOTIDE SEQUENCE [LARGE SCALE GENOMIC DNA]</scope>
    <source>
        <strain evidence="3 4">Poly59</strain>
    </source>
</reference>
<proteinExistence type="predicted"/>
<keyword evidence="2" id="KW-0812">Transmembrane</keyword>
<evidence type="ECO:0008006" key="5">
    <source>
        <dbReference type="Google" id="ProtNLM"/>
    </source>
</evidence>
<dbReference type="EMBL" id="SJPX01000001">
    <property type="protein sequence ID" value="TWU57520.1"/>
    <property type="molecule type" value="Genomic_DNA"/>
</dbReference>
<keyword evidence="1" id="KW-0175">Coiled coil</keyword>
<dbReference type="RefSeq" id="WP_186775964.1">
    <property type="nucleotide sequence ID" value="NZ_SJPX01000001.1"/>
</dbReference>
<organism evidence="3 4">
    <name type="scientific">Rubripirellula reticaptiva</name>
    <dbReference type="NCBI Taxonomy" id="2528013"/>
    <lineage>
        <taxon>Bacteria</taxon>
        <taxon>Pseudomonadati</taxon>
        <taxon>Planctomycetota</taxon>
        <taxon>Planctomycetia</taxon>
        <taxon>Pirellulales</taxon>
        <taxon>Pirellulaceae</taxon>
        <taxon>Rubripirellula</taxon>
    </lineage>
</organism>
<sequence>MMSKLAKAFVGFSVATIITQMILFAYIASRGHMNGDTFTKVIALANGIDISGNRLQQILKQSEDREQPDFDEILEARKLQGYDSEVRIKSQLAFRDEVSTELAALKTERNRFDERLTSFRRELEEIQQGAQQKGLQDVQRTLQTLDPAQAKEQLLIMYDDERIDNVVTIIQAMSSEKRKDILAEFVGNGDKDKLADILRRIGDGEPTTSLIDKTAEGI</sequence>
<feature type="coiled-coil region" evidence="1">
    <location>
        <begin position="95"/>
        <end position="122"/>
    </location>
</feature>
<evidence type="ECO:0000256" key="2">
    <source>
        <dbReference type="SAM" id="Phobius"/>
    </source>
</evidence>